<dbReference type="InterPro" id="IPR003661">
    <property type="entry name" value="HisK_dim/P_dom"/>
</dbReference>
<dbReference type="InterPro" id="IPR036890">
    <property type="entry name" value="HATPase_C_sf"/>
</dbReference>
<name>A0A9D1TIQ6_9BACI</name>
<dbReference type="Gene3D" id="3.30.565.10">
    <property type="entry name" value="Histidine kinase-like ATPase, C-terminal domain"/>
    <property type="match status" value="1"/>
</dbReference>
<keyword evidence="6" id="KW-0418">Kinase</keyword>
<dbReference type="SMART" id="SM00387">
    <property type="entry name" value="HATPase_c"/>
    <property type="match status" value="1"/>
</dbReference>
<dbReference type="PRINTS" id="PR00344">
    <property type="entry name" value="BCTRLSENSOR"/>
</dbReference>
<dbReference type="CDD" id="cd00082">
    <property type="entry name" value="HisKA"/>
    <property type="match status" value="1"/>
</dbReference>
<keyword evidence="5" id="KW-0547">Nucleotide-binding</keyword>
<feature type="domain" description="Histidine kinase" evidence="9">
    <location>
        <begin position="146"/>
        <end position="351"/>
    </location>
</feature>
<keyword evidence="4" id="KW-0808">Transferase</keyword>
<sequence>MFHKLPLNEGNREILRCFSEWYVQVTEEVVLFLLDSELKIIQVSSTIQKYFPQYKHSYINMNFFQLIPHEIFMEDEFQNEHHIFIPKFSHEQRDKKYYFSLLIEEQEVEGETYYFSLLKDITEKVHQEQMNIKQQALIETATLAAGVVHELRNPLTSIKGFLQLLQAGVKQEGVYYEVMIKEVEKLEELTTYLLQTGKPLDEKKQLETVKNLIEDCLFILQTQSELRHVTFEVNMEADYQLFVDARQIKQVFLNVCKNSAEAMEYEGNILIHVFLNEYMNEVVIEIKDEGKGMSEEMIHEWKQPFCTSKQNGTGLGLAISHSIILNHQGKMFFENRKTKGTIATITLPHFSNNNNKLTERR</sequence>
<dbReference type="InterPro" id="IPR036097">
    <property type="entry name" value="HisK_dim/P_sf"/>
</dbReference>
<dbReference type="GO" id="GO:0005524">
    <property type="term" value="F:ATP binding"/>
    <property type="evidence" value="ECO:0007669"/>
    <property type="project" value="UniProtKB-KW"/>
</dbReference>
<evidence type="ECO:0000256" key="6">
    <source>
        <dbReference type="ARBA" id="ARBA00022777"/>
    </source>
</evidence>
<dbReference type="PANTHER" id="PTHR43065">
    <property type="entry name" value="SENSOR HISTIDINE KINASE"/>
    <property type="match status" value="1"/>
</dbReference>
<dbReference type="InterPro" id="IPR003594">
    <property type="entry name" value="HATPase_dom"/>
</dbReference>
<evidence type="ECO:0000256" key="1">
    <source>
        <dbReference type="ARBA" id="ARBA00000085"/>
    </source>
</evidence>
<evidence type="ECO:0000259" key="9">
    <source>
        <dbReference type="PROSITE" id="PS50109"/>
    </source>
</evidence>
<keyword evidence="7" id="KW-0067">ATP-binding</keyword>
<reference evidence="10" key="1">
    <citation type="journal article" date="2021" name="PeerJ">
        <title>Extensive microbial diversity within the chicken gut microbiome revealed by metagenomics and culture.</title>
        <authorList>
            <person name="Gilroy R."/>
            <person name="Ravi A."/>
            <person name="Getino M."/>
            <person name="Pursley I."/>
            <person name="Horton D.L."/>
            <person name="Alikhan N.F."/>
            <person name="Baker D."/>
            <person name="Gharbi K."/>
            <person name="Hall N."/>
            <person name="Watson M."/>
            <person name="Adriaenssens E.M."/>
            <person name="Foster-Nyarko E."/>
            <person name="Jarju S."/>
            <person name="Secka A."/>
            <person name="Antonio M."/>
            <person name="Oren A."/>
            <person name="Chaudhuri R.R."/>
            <person name="La Ragione R."/>
            <person name="Hildebrand F."/>
            <person name="Pallen M.J."/>
        </authorList>
    </citation>
    <scope>NUCLEOTIDE SEQUENCE</scope>
    <source>
        <strain evidence="10">CHK169-2315</strain>
    </source>
</reference>
<evidence type="ECO:0000313" key="11">
    <source>
        <dbReference type="Proteomes" id="UP000823937"/>
    </source>
</evidence>
<evidence type="ECO:0000256" key="7">
    <source>
        <dbReference type="ARBA" id="ARBA00022840"/>
    </source>
</evidence>
<dbReference type="InterPro" id="IPR004358">
    <property type="entry name" value="Sig_transdc_His_kin-like_C"/>
</dbReference>
<keyword evidence="3" id="KW-0597">Phosphoprotein</keyword>
<proteinExistence type="predicted"/>
<evidence type="ECO:0000256" key="3">
    <source>
        <dbReference type="ARBA" id="ARBA00022553"/>
    </source>
</evidence>
<evidence type="ECO:0000256" key="8">
    <source>
        <dbReference type="ARBA" id="ARBA00023012"/>
    </source>
</evidence>
<dbReference type="PANTHER" id="PTHR43065:SF10">
    <property type="entry name" value="PEROXIDE STRESS-ACTIVATED HISTIDINE KINASE MAK3"/>
    <property type="match status" value="1"/>
</dbReference>
<evidence type="ECO:0000313" key="10">
    <source>
        <dbReference type="EMBL" id="HIV73631.1"/>
    </source>
</evidence>
<organism evidence="10 11">
    <name type="scientific">Candidatus Pseudogracilibacillus intestinigallinarum</name>
    <dbReference type="NCBI Taxonomy" id="2838742"/>
    <lineage>
        <taxon>Bacteria</taxon>
        <taxon>Bacillati</taxon>
        <taxon>Bacillota</taxon>
        <taxon>Bacilli</taxon>
        <taxon>Bacillales</taxon>
        <taxon>Bacillaceae</taxon>
        <taxon>Pseudogracilibacillus</taxon>
    </lineage>
</organism>
<evidence type="ECO:0000256" key="2">
    <source>
        <dbReference type="ARBA" id="ARBA00012438"/>
    </source>
</evidence>
<dbReference type="Gene3D" id="1.10.287.130">
    <property type="match status" value="1"/>
</dbReference>
<dbReference type="SUPFAM" id="SSF55874">
    <property type="entry name" value="ATPase domain of HSP90 chaperone/DNA topoisomerase II/histidine kinase"/>
    <property type="match status" value="1"/>
</dbReference>
<protein>
    <recommendedName>
        <fullName evidence="2">histidine kinase</fullName>
        <ecNumber evidence="2">2.7.13.3</ecNumber>
    </recommendedName>
</protein>
<dbReference type="EMBL" id="DXHX01000015">
    <property type="protein sequence ID" value="HIV73631.1"/>
    <property type="molecule type" value="Genomic_DNA"/>
</dbReference>
<evidence type="ECO:0000256" key="4">
    <source>
        <dbReference type="ARBA" id="ARBA00022679"/>
    </source>
</evidence>
<accession>A0A9D1TIQ6</accession>
<dbReference type="PROSITE" id="PS50109">
    <property type="entry name" value="HIS_KIN"/>
    <property type="match status" value="1"/>
</dbReference>
<comment type="caution">
    <text evidence="10">The sequence shown here is derived from an EMBL/GenBank/DDBJ whole genome shotgun (WGS) entry which is preliminary data.</text>
</comment>
<dbReference type="SUPFAM" id="SSF47384">
    <property type="entry name" value="Homodimeric domain of signal transducing histidine kinase"/>
    <property type="match status" value="1"/>
</dbReference>
<dbReference type="Pfam" id="PF02518">
    <property type="entry name" value="HATPase_c"/>
    <property type="match status" value="1"/>
</dbReference>
<dbReference type="Pfam" id="PF00512">
    <property type="entry name" value="HisKA"/>
    <property type="match status" value="1"/>
</dbReference>
<gene>
    <name evidence="10" type="ORF">H9895_00950</name>
</gene>
<evidence type="ECO:0000256" key="5">
    <source>
        <dbReference type="ARBA" id="ARBA00022741"/>
    </source>
</evidence>
<reference evidence="10" key="2">
    <citation type="submission" date="2021-04" db="EMBL/GenBank/DDBJ databases">
        <authorList>
            <person name="Gilroy R."/>
        </authorList>
    </citation>
    <scope>NUCLEOTIDE SEQUENCE</scope>
    <source>
        <strain evidence="10">CHK169-2315</strain>
    </source>
</reference>
<dbReference type="InterPro" id="IPR005467">
    <property type="entry name" value="His_kinase_dom"/>
</dbReference>
<keyword evidence="8" id="KW-0902">Two-component regulatory system</keyword>
<dbReference type="EC" id="2.7.13.3" evidence="2"/>
<dbReference type="GO" id="GO:0000155">
    <property type="term" value="F:phosphorelay sensor kinase activity"/>
    <property type="evidence" value="ECO:0007669"/>
    <property type="project" value="InterPro"/>
</dbReference>
<dbReference type="Proteomes" id="UP000823937">
    <property type="component" value="Unassembled WGS sequence"/>
</dbReference>
<dbReference type="SMART" id="SM00388">
    <property type="entry name" value="HisKA"/>
    <property type="match status" value="1"/>
</dbReference>
<comment type="catalytic activity">
    <reaction evidence="1">
        <text>ATP + protein L-histidine = ADP + protein N-phospho-L-histidine.</text>
        <dbReference type="EC" id="2.7.13.3"/>
    </reaction>
</comment>
<dbReference type="AlphaFoldDB" id="A0A9D1TIQ6"/>